<dbReference type="Gene3D" id="2.30.42.10">
    <property type="match status" value="1"/>
</dbReference>
<dbReference type="InterPro" id="IPR036034">
    <property type="entry name" value="PDZ_sf"/>
</dbReference>
<reference evidence="4" key="1">
    <citation type="submission" date="2019-08" db="EMBL/GenBank/DDBJ databases">
        <title>Limnoglobus roseus gen. nov., sp. nov., a novel freshwater planctomycete with a giant genome from the family Gemmataceae.</title>
        <authorList>
            <person name="Kulichevskaya I.S."/>
            <person name="Naumoff D.G."/>
            <person name="Miroshnikov K."/>
            <person name="Ivanova A."/>
            <person name="Philippov D.A."/>
            <person name="Hakobyan A."/>
            <person name="Rijpstra I.C."/>
            <person name="Sinninghe Damste J.S."/>
            <person name="Liesack W."/>
            <person name="Dedysh S.N."/>
        </authorList>
    </citation>
    <scope>NUCLEOTIDE SEQUENCE [LARGE SCALE GENOMIC DNA]</scope>
    <source>
        <strain evidence="4">PX52</strain>
    </source>
</reference>
<protein>
    <submittedName>
        <fullName evidence="3">PDZ domain-containing protein</fullName>
    </submittedName>
</protein>
<gene>
    <name evidence="3" type="ORF">PX52LOC_01075</name>
</gene>
<evidence type="ECO:0000313" key="4">
    <source>
        <dbReference type="Proteomes" id="UP000324974"/>
    </source>
</evidence>
<evidence type="ECO:0000259" key="2">
    <source>
        <dbReference type="SMART" id="SM00228"/>
    </source>
</evidence>
<dbReference type="SMART" id="SM00228">
    <property type="entry name" value="PDZ"/>
    <property type="match status" value="1"/>
</dbReference>
<accession>A0A5C1A723</accession>
<dbReference type="AlphaFoldDB" id="A0A5C1A723"/>
<name>A0A5C1A723_9BACT</name>
<dbReference type="EMBL" id="CP042425">
    <property type="protein sequence ID" value="QEL14205.1"/>
    <property type="molecule type" value="Genomic_DNA"/>
</dbReference>
<dbReference type="Proteomes" id="UP000324974">
    <property type="component" value="Chromosome"/>
</dbReference>
<feature type="domain" description="PDZ" evidence="2">
    <location>
        <begin position="27"/>
        <end position="101"/>
    </location>
</feature>
<feature type="signal peptide" evidence="1">
    <location>
        <begin position="1"/>
        <end position="17"/>
    </location>
</feature>
<sequence>MIRSVTIVLLTAATAWSAPVPKGPPPDPFGNGYLGVWKNTDDELRIDRVEPNGPAQKAGLQAGDQFYEIGTTQPKTFDDIREVIGSLRPGSRVPVVVKRGEKKISVVIVLGERPENLNQQRPILYPEP</sequence>
<dbReference type="SUPFAM" id="SSF50156">
    <property type="entry name" value="PDZ domain-like"/>
    <property type="match status" value="1"/>
</dbReference>
<evidence type="ECO:0000256" key="1">
    <source>
        <dbReference type="SAM" id="SignalP"/>
    </source>
</evidence>
<proteinExistence type="predicted"/>
<dbReference type="Pfam" id="PF13180">
    <property type="entry name" value="PDZ_2"/>
    <property type="match status" value="1"/>
</dbReference>
<dbReference type="InterPro" id="IPR001478">
    <property type="entry name" value="PDZ"/>
</dbReference>
<dbReference type="KEGG" id="lrs:PX52LOC_01075"/>
<keyword evidence="4" id="KW-1185">Reference proteome</keyword>
<organism evidence="3 4">
    <name type="scientific">Limnoglobus roseus</name>
    <dbReference type="NCBI Taxonomy" id="2598579"/>
    <lineage>
        <taxon>Bacteria</taxon>
        <taxon>Pseudomonadati</taxon>
        <taxon>Planctomycetota</taxon>
        <taxon>Planctomycetia</taxon>
        <taxon>Gemmatales</taxon>
        <taxon>Gemmataceae</taxon>
        <taxon>Limnoglobus</taxon>
    </lineage>
</organism>
<evidence type="ECO:0000313" key="3">
    <source>
        <dbReference type="EMBL" id="QEL14205.1"/>
    </source>
</evidence>
<keyword evidence="1" id="KW-0732">Signal</keyword>
<dbReference type="RefSeq" id="WP_168218814.1">
    <property type="nucleotide sequence ID" value="NZ_CP042425.1"/>
</dbReference>
<feature type="chain" id="PRO_5022857441" evidence="1">
    <location>
        <begin position="18"/>
        <end position="128"/>
    </location>
</feature>